<evidence type="ECO:0000259" key="3">
    <source>
        <dbReference type="Pfam" id="PF01035"/>
    </source>
</evidence>
<dbReference type="Pfam" id="PF02870">
    <property type="entry name" value="Methyltransf_1N"/>
    <property type="match status" value="1"/>
</dbReference>
<dbReference type="NCBIfam" id="TIGR00589">
    <property type="entry name" value="ogt"/>
    <property type="match status" value="1"/>
</dbReference>
<protein>
    <recommendedName>
        <fullName evidence="2">Methylated-DNA--protein-cysteine methyltransferase</fullName>
        <ecNumber evidence="2">2.1.1.63</ecNumber>
    </recommendedName>
    <alternativeName>
        <fullName evidence="2">6-O-methylguanine-DNA methyltransferase</fullName>
        <shortName evidence="2">MGMT</shortName>
    </alternativeName>
    <alternativeName>
        <fullName evidence="2">O-6-methylguanine-DNA-alkyltransferase</fullName>
    </alternativeName>
</protein>
<comment type="similarity">
    <text evidence="2">Belongs to the MGMT family.</text>
</comment>
<evidence type="ECO:0000256" key="1">
    <source>
        <dbReference type="ARBA" id="ARBA00022763"/>
    </source>
</evidence>
<proteinExistence type="inferred from homology"/>
<dbReference type="Gene3D" id="1.10.10.10">
    <property type="entry name" value="Winged helix-like DNA-binding domain superfamily/Winged helix DNA-binding domain"/>
    <property type="match status" value="1"/>
</dbReference>
<dbReference type="SUPFAM" id="SSF53155">
    <property type="entry name" value="Methylated DNA-protein cysteine methyltransferase domain"/>
    <property type="match status" value="1"/>
</dbReference>
<keyword evidence="1 2" id="KW-0227">DNA damage</keyword>
<accession>A0ABY7NH08</accession>
<keyword evidence="6" id="KW-1185">Reference proteome</keyword>
<gene>
    <name evidence="5" type="ORF">PBT88_11190</name>
</gene>
<dbReference type="InterPro" id="IPR036631">
    <property type="entry name" value="MGMT_N_sf"/>
</dbReference>
<dbReference type="HAMAP" id="MF_00772">
    <property type="entry name" value="OGT"/>
    <property type="match status" value="1"/>
</dbReference>
<dbReference type="InterPro" id="IPR036388">
    <property type="entry name" value="WH-like_DNA-bd_sf"/>
</dbReference>
<dbReference type="EMBL" id="CP115174">
    <property type="protein sequence ID" value="WBO20779.1"/>
    <property type="molecule type" value="Genomic_DNA"/>
</dbReference>
<comment type="catalytic activity">
    <reaction evidence="2">
        <text>a 6-O-methyl-2'-deoxyguanosine in DNA + L-cysteinyl-[protein] = S-methyl-L-cysteinyl-[protein] + a 2'-deoxyguanosine in DNA</text>
        <dbReference type="Rhea" id="RHEA:24000"/>
        <dbReference type="Rhea" id="RHEA-COMP:10131"/>
        <dbReference type="Rhea" id="RHEA-COMP:10132"/>
        <dbReference type="Rhea" id="RHEA-COMP:11367"/>
        <dbReference type="Rhea" id="RHEA-COMP:11368"/>
        <dbReference type="ChEBI" id="CHEBI:29950"/>
        <dbReference type="ChEBI" id="CHEBI:82612"/>
        <dbReference type="ChEBI" id="CHEBI:85445"/>
        <dbReference type="ChEBI" id="CHEBI:85448"/>
        <dbReference type="EC" id="2.1.1.63"/>
    </reaction>
</comment>
<dbReference type="Pfam" id="PF01035">
    <property type="entry name" value="DNA_binding_1"/>
    <property type="match status" value="1"/>
</dbReference>
<dbReference type="InterPro" id="IPR014048">
    <property type="entry name" value="MethylDNA_cys_MeTrfase_DNA-bd"/>
</dbReference>
<comment type="catalytic activity">
    <reaction evidence="2">
        <text>a 4-O-methyl-thymidine in DNA + L-cysteinyl-[protein] = a thymidine in DNA + S-methyl-L-cysteinyl-[protein]</text>
        <dbReference type="Rhea" id="RHEA:53428"/>
        <dbReference type="Rhea" id="RHEA-COMP:10131"/>
        <dbReference type="Rhea" id="RHEA-COMP:10132"/>
        <dbReference type="Rhea" id="RHEA-COMP:13555"/>
        <dbReference type="Rhea" id="RHEA-COMP:13556"/>
        <dbReference type="ChEBI" id="CHEBI:29950"/>
        <dbReference type="ChEBI" id="CHEBI:82612"/>
        <dbReference type="ChEBI" id="CHEBI:137386"/>
        <dbReference type="ChEBI" id="CHEBI:137387"/>
        <dbReference type="EC" id="2.1.1.63"/>
    </reaction>
</comment>
<dbReference type="SUPFAM" id="SSF46767">
    <property type="entry name" value="Methylated DNA-protein cysteine methyltransferase, C-terminal domain"/>
    <property type="match status" value="1"/>
</dbReference>
<evidence type="ECO:0000313" key="5">
    <source>
        <dbReference type="EMBL" id="WBO20779.1"/>
    </source>
</evidence>
<reference evidence="5 6" key="1">
    <citation type="submission" date="2022-12" db="EMBL/GenBank/DDBJ databases">
        <title>Sphingomonas abieness sp. nov., an endophytic bacterium isolated from Abies koreana.</title>
        <authorList>
            <person name="Jiang L."/>
            <person name="Lee J."/>
        </authorList>
    </citation>
    <scope>NUCLEOTIDE SEQUENCE [LARGE SCALE GENOMIC DNA]</scope>
    <source>
        <strain evidence="6">PAMB 00755</strain>
    </source>
</reference>
<sequence length="162" mass="17211">MANAFRTMPSPVGVLTLVANDTGLVAILWENDAPDRVRLGAMVAQTDHPILAETERQLSAYFAGTLTRFSIALDFHGTEFQKSVWAALLTIPFGETRSYGEIARQIGRPGAVRAVGAANGRNPISIIAPCHRVIGSNGALTGFAGGLEAKERLLALEGARLL</sequence>
<feature type="domain" description="Methylguanine DNA methyltransferase ribonuclease-like" evidence="4">
    <location>
        <begin position="6"/>
        <end position="75"/>
    </location>
</feature>
<keyword evidence="2" id="KW-0808">Transferase</keyword>
<feature type="domain" description="Methylated-DNA-[protein]-cysteine S-methyltransferase DNA binding" evidence="3">
    <location>
        <begin position="79"/>
        <end position="159"/>
    </location>
</feature>
<dbReference type="PANTHER" id="PTHR10815">
    <property type="entry name" value="METHYLATED-DNA--PROTEIN-CYSTEINE METHYLTRANSFERASE"/>
    <property type="match status" value="1"/>
</dbReference>
<evidence type="ECO:0000313" key="6">
    <source>
        <dbReference type="Proteomes" id="UP001210865"/>
    </source>
</evidence>
<dbReference type="PANTHER" id="PTHR10815:SF5">
    <property type="entry name" value="METHYLATED-DNA--PROTEIN-CYSTEINE METHYLTRANSFERASE"/>
    <property type="match status" value="1"/>
</dbReference>
<comment type="miscellaneous">
    <text evidence="2">This enzyme catalyzes only one turnover and therefore is not strictly catalytic. According to one definition, an enzyme is a biocatalyst that acts repeatedly and over many reaction cycles.</text>
</comment>
<dbReference type="Proteomes" id="UP001210865">
    <property type="component" value="Chromosome"/>
</dbReference>
<comment type="subcellular location">
    <subcellularLocation>
        <location evidence="2">Cytoplasm</location>
    </subcellularLocation>
</comment>
<organism evidence="5 6">
    <name type="scientific">Sphingomonas abietis</name>
    <dbReference type="NCBI Taxonomy" id="3012344"/>
    <lineage>
        <taxon>Bacteria</taxon>
        <taxon>Pseudomonadati</taxon>
        <taxon>Pseudomonadota</taxon>
        <taxon>Alphaproteobacteria</taxon>
        <taxon>Sphingomonadales</taxon>
        <taxon>Sphingomonadaceae</taxon>
        <taxon>Sphingomonas</taxon>
    </lineage>
</organism>
<evidence type="ECO:0000259" key="4">
    <source>
        <dbReference type="Pfam" id="PF02870"/>
    </source>
</evidence>
<name>A0ABY7NH08_9SPHN</name>
<dbReference type="InterPro" id="IPR008332">
    <property type="entry name" value="MethylG_MeTrfase_N"/>
</dbReference>
<evidence type="ECO:0000256" key="2">
    <source>
        <dbReference type="HAMAP-Rule" id="MF_00772"/>
    </source>
</evidence>
<keyword evidence="2" id="KW-0963">Cytoplasm</keyword>
<dbReference type="InterPro" id="IPR023546">
    <property type="entry name" value="MGMT"/>
</dbReference>
<dbReference type="EC" id="2.1.1.63" evidence="2"/>
<comment type="function">
    <text evidence="2">Involved in the cellular defense against the biological effects of O6-methylguanine (O6-MeG) and O4-methylthymine (O4-MeT) in DNA. Repairs the methylated nucleobase in DNA by stoichiometrically transferring the methyl group to a cysteine residue in the enzyme. This is a suicide reaction: the enzyme is irreversibly inactivated.</text>
</comment>
<dbReference type="RefSeq" id="WP_270075429.1">
    <property type="nucleotide sequence ID" value="NZ_CP115174.1"/>
</dbReference>
<dbReference type="InterPro" id="IPR036217">
    <property type="entry name" value="MethylDNA_cys_MeTrfase_DNAb"/>
</dbReference>
<keyword evidence="2" id="KW-0489">Methyltransferase</keyword>
<dbReference type="CDD" id="cd06445">
    <property type="entry name" value="ATase"/>
    <property type="match status" value="1"/>
</dbReference>
<keyword evidence="2" id="KW-0234">DNA repair</keyword>
<feature type="active site" description="Nucleophile; methyl group acceptor" evidence="2">
    <location>
        <position position="130"/>
    </location>
</feature>
<dbReference type="Gene3D" id="3.30.160.70">
    <property type="entry name" value="Methylated DNA-protein cysteine methyltransferase domain"/>
    <property type="match status" value="1"/>
</dbReference>